<dbReference type="Proteomes" id="UP001243717">
    <property type="component" value="Unassembled WGS sequence"/>
</dbReference>
<dbReference type="EMBL" id="JARXIC010000004">
    <property type="protein sequence ID" value="MDQ8193426.1"/>
    <property type="molecule type" value="Genomic_DNA"/>
</dbReference>
<proteinExistence type="predicted"/>
<evidence type="ECO:0000313" key="2">
    <source>
        <dbReference type="Proteomes" id="UP001243717"/>
    </source>
</evidence>
<gene>
    <name evidence="1" type="ORF">QEH59_03255</name>
</gene>
<sequence length="170" mass="18626">MAFWLYAKNGSTFERIQSIKLTGKAGILARFLQSHASDDTPFTWELTPAALVELVDPSLDSASHEIVIDMLPEGLTEVSLYRMTSLRGSSEYDESDLVMAFKLLQQGPIAASANEFKKRFVCNTPPNGRQMVEAFHLTGGVATGSYYWSKPKMDIGAAICPATAKTSKIN</sequence>
<comment type="caution">
    <text evidence="1">The sequence shown here is derived from an EMBL/GenBank/DDBJ whole genome shotgun (WGS) entry which is preliminary data.</text>
</comment>
<accession>A0ABU1AF67</accession>
<keyword evidence="2" id="KW-1185">Reference proteome</keyword>
<evidence type="ECO:0000313" key="1">
    <source>
        <dbReference type="EMBL" id="MDQ8193426.1"/>
    </source>
</evidence>
<dbReference type="RefSeq" id="WP_308983921.1">
    <property type="nucleotide sequence ID" value="NZ_JARXIC010000004.1"/>
</dbReference>
<reference evidence="1 2" key="1">
    <citation type="submission" date="2023-04" db="EMBL/GenBank/DDBJ databases">
        <title>A novel bacteria isolated from coastal sediment.</title>
        <authorList>
            <person name="Liu X.-J."/>
            <person name="Du Z.-J."/>
        </authorList>
    </citation>
    <scope>NUCLEOTIDE SEQUENCE [LARGE SCALE GENOMIC DNA]</scope>
    <source>
        <strain evidence="1 2">SDUM461004</strain>
    </source>
</reference>
<name>A0ABU1AF67_9BACT</name>
<organism evidence="1 2">
    <name type="scientific">Thalassobacterium sedimentorum</name>
    <dbReference type="NCBI Taxonomy" id="3041258"/>
    <lineage>
        <taxon>Bacteria</taxon>
        <taxon>Pseudomonadati</taxon>
        <taxon>Verrucomicrobiota</taxon>
        <taxon>Opitutia</taxon>
        <taxon>Puniceicoccales</taxon>
        <taxon>Coraliomargaritaceae</taxon>
        <taxon>Thalassobacterium</taxon>
    </lineage>
</organism>
<protein>
    <submittedName>
        <fullName evidence="1">Uncharacterized protein</fullName>
    </submittedName>
</protein>